<feature type="domain" description="Secretion system C-terminal sorting" evidence="2">
    <location>
        <begin position="467"/>
        <end position="537"/>
    </location>
</feature>
<dbReference type="NCBIfam" id="TIGR04183">
    <property type="entry name" value="Por_Secre_tail"/>
    <property type="match status" value="1"/>
</dbReference>
<dbReference type="RefSeq" id="WP_238749233.1">
    <property type="nucleotide sequence ID" value="NZ_CAKLPZ010000001.1"/>
</dbReference>
<organism evidence="4 5">
    <name type="scientific">Neolewinella maritima</name>
    <dbReference type="NCBI Taxonomy" id="1383882"/>
    <lineage>
        <taxon>Bacteria</taxon>
        <taxon>Pseudomonadati</taxon>
        <taxon>Bacteroidota</taxon>
        <taxon>Saprospiria</taxon>
        <taxon>Saprospirales</taxon>
        <taxon>Lewinellaceae</taxon>
        <taxon>Neolewinella</taxon>
    </lineage>
</organism>
<evidence type="ECO:0000259" key="3">
    <source>
        <dbReference type="Pfam" id="PF20434"/>
    </source>
</evidence>
<evidence type="ECO:0000259" key="2">
    <source>
        <dbReference type="Pfam" id="PF18962"/>
    </source>
</evidence>
<evidence type="ECO:0000313" key="4">
    <source>
        <dbReference type="EMBL" id="CAH0999035.1"/>
    </source>
</evidence>
<dbReference type="Pfam" id="PF20434">
    <property type="entry name" value="BD-FAE"/>
    <property type="match status" value="1"/>
</dbReference>
<dbReference type="Pfam" id="PF18962">
    <property type="entry name" value="Por_Secre_tail"/>
    <property type="match status" value="1"/>
</dbReference>
<reference evidence="4" key="1">
    <citation type="submission" date="2021-12" db="EMBL/GenBank/DDBJ databases">
        <authorList>
            <person name="Rodrigo-Torres L."/>
            <person name="Arahal R. D."/>
            <person name="Lucena T."/>
        </authorList>
    </citation>
    <scope>NUCLEOTIDE SEQUENCE</scope>
    <source>
        <strain evidence="4">CECT 8419</strain>
    </source>
</reference>
<accession>A0ABM9AWZ3</accession>
<dbReference type="InterPro" id="IPR026444">
    <property type="entry name" value="Secre_tail"/>
</dbReference>
<dbReference type="EMBL" id="CAKLPZ010000001">
    <property type="protein sequence ID" value="CAH0999035.1"/>
    <property type="molecule type" value="Genomic_DNA"/>
</dbReference>
<evidence type="ECO:0008006" key="6">
    <source>
        <dbReference type="Google" id="ProtNLM"/>
    </source>
</evidence>
<dbReference type="InterPro" id="IPR029058">
    <property type="entry name" value="AB_hydrolase_fold"/>
</dbReference>
<gene>
    <name evidence="4" type="ORF">LEM8419_00330</name>
</gene>
<feature type="domain" description="BD-FAE-like" evidence="3">
    <location>
        <begin position="56"/>
        <end position="199"/>
    </location>
</feature>
<proteinExistence type="predicted"/>
<protein>
    <recommendedName>
        <fullName evidence="6">T9SS type A sorting domain-containing protein</fullName>
    </recommendedName>
</protein>
<evidence type="ECO:0000313" key="5">
    <source>
        <dbReference type="Proteomes" id="UP000837803"/>
    </source>
</evidence>
<dbReference type="Proteomes" id="UP000837803">
    <property type="component" value="Unassembled WGS sequence"/>
</dbReference>
<feature type="chain" id="PRO_5046293992" description="T9SS type A sorting domain-containing protein" evidence="1">
    <location>
        <begin position="22"/>
        <end position="540"/>
    </location>
</feature>
<keyword evidence="1" id="KW-0732">Signal</keyword>
<comment type="caution">
    <text evidence="4">The sequence shown here is derived from an EMBL/GenBank/DDBJ whole genome shotgun (WGS) entry which is preliminary data.</text>
</comment>
<dbReference type="Gene3D" id="3.40.50.1820">
    <property type="entry name" value="alpha/beta hydrolase"/>
    <property type="match status" value="1"/>
</dbReference>
<evidence type="ECO:0000256" key="1">
    <source>
        <dbReference type="SAM" id="SignalP"/>
    </source>
</evidence>
<dbReference type="InterPro" id="IPR049492">
    <property type="entry name" value="BD-FAE-like_dom"/>
</dbReference>
<dbReference type="SUPFAM" id="SSF53474">
    <property type="entry name" value="alpha/beta-Hydrolases"/>
    <property type="match status" value="1"/>
</dbReference>
<keyword evidence="5" id="KW-1185">Reference proteome</keyword>
<name>A0ABM9AWZ3_9BACT</name>
<feature type="signal peptide" evidence="1">
    <location>
        <begin position="1"/>
        <end position="21"/>
    </location>
</feature>
<sequence>MRILYLFAFALLGAALQPVNAQTRYVDSSFAVSAATEVVYANNFDILRMANRDLMMDIYQPVGDTTTTERPMVVIWPTGSFLPQYFNGSPYGSRKDSVNVEIAKRLVQRGYVAAVAEYRVGWSPTADQDTRTGTLLRAVYRAGQDAHAAGRFLRKTVAEDNNPYNIDTSRLVYWGNGSGGYLALAHAFLDDIDEILTNPDFYDEDGVQLVSEEVNSNPQGTTTTAQNVVNHPGYMSDVALTVNMAGALGDTAWIDTTENEPGVIAYHSFTDPFAPFNAGLVQVPVPNGSLPVIDVLGSNTIIAIANGSGLNDAMAPANALQLPAPFSALSTAVNQRNAAYKNITRTSPIPGNTDDSFPLSRDNMYPILRNRGASPTAGIYNWFDETTLRAQITGINANVPGANINADAVVEGEDITNPNRNNPAEAKLFIDTMMAHFIPRAWYQLELADITVSTEDLLTNASVGLEIFPNPGTTGFTIRVANSERIRQIDVYDLRGSRVAQVKGIDQSSYVLDRGNLANGSYIIQLRFDEGTTARKVFLR</sequence>